<evidence type="ECO:0000313" key="9">
    <source>
        <dbReference type="Proteomes" id="UP000614047"/>
    </source>
</evidence>
<dbReference type="PANTHER" id="PTHR34378:SF1">
    <property type="entry name" value="GLUTAMATE--CYSTEINE LIGASE, CHLOROPLASTIC"/>
    <property type="match status" value="1"/>
</dbReference>
<dbReference type="PIRSF" id="PIRSF017901">
    <property type="entry name" value="GCL"/>
    <property type="match status" value="1"/>
</dbReference>
<accession>A0A931DIZ9</accession>
<name>A0A931DIZ9_9ACTN</name>
<keyword evidence="1 5" id="KW-0436">Ligase</keyword>
<dbReference type="PANTHER" id="PTHR34378">
    <property type="entry name" value="GLUTAMATE--CYSTEINE LIGASE, CHLOROPLASTIC"/>
    <property type="match status" value="1"/>
</dbReference>
<dbReference type="GO" id="GO:0006750">
    <property type="term" value="P:glutathione biosynthetic process"/>
    <property type="evidence" value="ECO:0007669"/>
    <property type="project" value="UniProtKB-UniRule"/>
</dbReference>
<evidence type="ECO:0000256" key="7">
    <source>
        <dbReference type="SAM" id="MobiDB-lite"/>
    </source>
</evidence>
<evidence type="ECO:0000256" key="5">
    <source>
        <dbReference type="HAMAP-Rule" id="MF_02034"/>
    </source>
</evidence>
<comment type="function">
    <text evidence="5">Catalyzes the synthesis of gamma-glutamylcysteine (gamma-GC). This compound is used as substrate for the biosynthesis of the low-molecular thiol compound ergothioneine.</text>
</comment>
<protein>
    <recommendedName>
        <fullName evidence="5">Glutamate--cysteine ligase EgtA</fullName>
        <ecNumber evidence="5">6.3.2.2</ecNumber>
    </recommendedName>
    <alternativeName>
        <fullName evidence="5">Gamma-glutamylcysteine synthase</fullName>
        <shortName evidence="5">GCS</shortName>
        <shortName evidence="5">Gamma-ECS</shortName>
    </alternativeName>
</protein>
<dbReference type="EC" id="6.3.2.2" evidence="5"/>
<organism evidence="8 9">
    <name type="scientific">Actinomadura viridis</name>
    <dbReference type="NCBI Taxonomy" id="58110"/>
    <lineage>
        <taxon>Bacteria</taxon>
        <taxon>Bacillati</taxon>
        <taxon>Actinomycetota</taxon>
        <taxon>Actinomycetes</taxon>
        <taxon>Streptosporangiales</taxon>
        <taxon>Thermomonosporaceae</taxon>
        <taxon>Actinomadura</taxon>
    </lineage>
</organism>
<dbReference type="Proteomes" id="UP000614047">
    <property type="component" value="Unassembled WGS sequence"/>
</dbReference>
<sequence length="429" mass="45370">MTRLTIDGVYQHIRGVCFKNGPPGTVGAETEWLVVDAADPAAHVPAALPRALLDAAGPPPRGSKITYEPGGQLELSSAPFPGPARAHRELAADIAHARRALAEGGLVLAGHGVDPVRPPLFQADHPRYACMRGYFDAGGFTDAGMTMMCSTASVQVCLDIGADAADAGRRWRLAHALGPVLVAAFANSPRRAGRRTGFRSTRQATWTVLDPCRTLPVHTPGGPGGGGPDEEPAEAWTRYALDARVMVVRTASGGWAAGPGMTFREWLRTGEPGLAELEYHLSTLFPPVRPRGWLELRMIDALPDPYWPVPVAVAAALLDDPRASGRAEAATEPVAERWGEAARDGLADPALAGAARACFDAALEALPRMGAGDLAALVDEYARRYVERGRCPADDVPQAAPSRPARPARAPEAAAAGDPQETETLTWPR</sequence>
<comment type="pathway">
    <text evidence="5">Amino-acid biosynthesis; ergothioneine biosynthesis.</text>
</comment>
<keyword evidence="2 5" id="KW-0547">Nucleotide-binding</keyword>
<evidence type="ECO:0000256" key="4">
    <source>
        <dbReference type="ARBA" id="ARBA00048819"/>
    </source>
</evidence>
<evidence type="ECO:0000256" key="6">
    <source>
        <dbReference type="PIRNR" id="PIRNR017901"/>
    </source>
</evidence>
<dbReference type="GO" id="GO:0052699">
    <property type="term" value="P:ergothioneine biosynthetic process"/>
    <property type="evidence" value="ECO:0007669"/>
    <property type="project" value="UniProtKB-UniRule"/>
</dbReference>
<dbReference type="GO" id="GO:0005524">
    <property type="term" value="F:ATP binding"/>
    <property type="evidence" value="ECO:0007669"/>
    <property type="project" value="UniProtKB-UniRule"/>
</dbReference>
<feature type="compositionally biased region" description="Low complexity" evidence="7">
    <location>
        <begin position="397"/>
        <end position="416"/>
    </location>
</feature>
<dbReference type="RefSeq" id="WP_197010429.1">
    <property type="nucleotide sequence ID" value="NZ_BAABES010000029.1"/>
</dbReference>
<dbReference type="InterPro" id="IPR014746">
    <property type="entry name" value="Gln_synth/guanido_kin_cat_dom"/>
</dbReference>
<dbReference type="InterPro" id="IPR006336">
    <property type="entry name" value="GCS2"/>
</dbReference>
<keyword evidence="3 5" id="KW-0067">ATP-binding</keyword>
<keyword evidence="9" id="KW-1185">Reference proteome</keyword>
<dbReference type="NCBIfam" id="TIGR03444">
    <property type="entry name" value="EgtA_Cys_ligase"/>
    <property type="match status" value="1"/>
</dbReference>
<evidence type="ECO:0000256" key="3">
    <source>
        <dbReference type="ARBA" id="ARBA00022840"/>
    </source>
</evidence>
<dbReference type="HAMAP" id="MF_02034">
    <property type="entry name" value="EgtA"/>
    <property type="match status" value="1"/>
</dbReference>
<comment type="caution">
    <text evidence="8">The sequence shown here is derived from an EMBL/GenBank/DDBJ whole genome shotgun (WGS) entry which is preliminary data.</text>
</comment>
<evidence type="ECO:0000256" key="2">
    <source>
        <dbReference type="ARBA" id="ARBA00022741"/>
    </source>
</evidence>
<comment type="catalytic activity">
    <reaction evidence="4 5 6">
        <text>L-cysteine + L-glutamate + ATP = gamma-L-glutamyl-L-cysteine + ADP + phosphate + H(+)</text>
        <dbReference type="Rhea" id="RHEA:13285"/>
        <dbReference type="ChEBI" id="CHEBI:15378"/>
        <dbReference type="ChEBI" id="CHEBI:29985"/>
        <dbReference type="ChEBI" id="CHEBI:30616"/>
        <dbReference type="ChEBI" id="CHEBI:35235"/>
        <dbReference type="ChEBI" id="CHEBI:43474"/>
        <dbReference type="ChEBI" id="CHEBI:58173"/>
        <dbReference type="ChEBI" id="CHEBI:456216"/>
        <dbReference type="EC" id="6.3.2.2"/>
    </reaction>
</comment>
<dbReference type="GO" id="GO:0004357">
    <property type="term" value="F:glutamate-cysteine ligase activity"/>
    <property type="evidence" value="ECO:0007669"/>
    <property type="project" value="UniProtKB-UniRule"/>
</dbReference>
<proteinExistence type="inferred from homology"/>
<feature type="region of interest" description="Disordered" evidence="7">
    <location>
        <begin position="389"/>
        <end position="429"/>
    </location>
</feature>
<dbReference type="SUPFAM" id="SSF55931">
    <property type="entry name" value="Glutamine synthetase/guanido kinase"/>
    <property type="match status" value="1"/>
</dbReference>
<dbReference type="InterPro" id="IPR017809">
    <property type="entry name" value="EgtA_Actinobacteria"/>
</dbReference>
<comment type="similarity">
    <text evidence="5 6">Belongs to the glutamate--cysteine ligase type 2 family. EgtA subfamily.</text>
</comment>
<dbReference type="Pfam" id="PF04107">
    <property type="entry name" value="GCS2"/>
    <property type="match status" value="1"/>
</dbReference>
<dbReference type="InterPro" id="IPR035434">
    <property type="entry name" value="GCL_bact_plant"/>
</dbReference>
<evidence type="ECO:0000256" key="1">
    <source>
        <dbReference type="ARBA" id="ARBA00022598"/>
    </source>
</evidence>
<reference evidence="8" key="1">
    <citation type="submission" date="2020-11" db="EMBL/GenBank/DDBJ databases">
        <title>Sequencing the genomes of 1000 actinobacteria strains.</title>
        <authorList>
            <person name="Klenk H.-P."/>
        </authorList>
    </citation>
    <scope>NUCLEOTIDE SEQUENCE</scope>
    <source>
        <strain evidence="8">DSM 43175</strain>
    </source>
</reference>
<dbReference type="EMBL" id="JADOUA010000001">
    <property type="protein sequence ID" value="MBG6087593.1"/>
    <property type="molecule type" value="Genomic_DNA"/>
</dbReference>
<gene>
    <name evidence="5" type="primary">egtA</name>
    <name evidence="8" type="ORF">IW256_001706</name>
</gene>
<evidence type="ECO:0000313" key="8">
    <source>
        <dbReference type="EMBL" id="MBG6087593.1"/>
    </source>
</evidence>
<dbReference type="AlphaFoldDB" id="A0A931DIZ9"/>
<dbReference type="Gene3D" id="3.30.590.20">
    <property type="match status" value="1"/>
</dbReference>